<dbReference type="Proteomes" id="UP000625316">
    <property type="component" value="Unassembled WGS sequence"/>
</dbReference>
<proteinExistence type="predicted"/>
<reference evidence="1" key="1">
    <citation type="submission" date="2020-10" db="EMBL/GenBank/DDBJ databases">
        <authorList>
            <person name="Castelo-Branco R."/>
            <person name="Eusebio N."/>
            <person name="Adriana R."/>
            <person name="Vieira A."/>
            <person name="Brugerolle De Fraissinette N."/>
            <person name="Rezende De Castro R."/>
            <person name="Schneider M.P."/>
            <person name="Vasconcelos V."/>
            <person name="Leao P.N."/>
        </authorList>
    </citation>
    <scope>NUCLEOTIDE SEQUENCE</scope>
    <source>
        <strain evidence="1">LEGE 11480</strain>
    </source>
</reference>
<keyword evidence="2" id="KW-1185">Reference proteome</keyword>
<organism evidence="1 2">
    <name type="scientific">Romeriopsis navalis LEGE 11480</name>
    <dbReference type="NCBI Taxonomy" id="2777977"/>
    <lineage>
        <taxon>Bacteria</taxon>
        <taxon>Bacillati</taxon>
        <taxon>Cyanobacteriota</taxon>
        <taxon>Cyanophyceae</taxon>
        <taxon>Leptolyngbyales</taxon>
        <taxon>Leptolyngbyaceae</taxon>
        <taxon>Romeriopsis</taxon>
        <taxon>Romeriopsis navalis</taxon>
    </lineage>
</organism>
<dbReference type="InterPro" id="IPR019117">
    <property type="entry name" value="CRISPR-assoc_protein_Cmr3"/>
</dbReference>
<protein>
    <submittedName>
        <fullName evidence="1">CRISPR-associated protein</fullName>
    </submittedName>
</protein>
<dbReference type="EMBL" id="JADEXQ010000154">
    <property type="protein sequence ID" value="MBE9033130.1"/>
    <property type="molecule type" value="Genomic_DNA"/>
</dbReference>
<dbReference type="Pfam" id="PF09700">
    <property type="entry name" value="Cas_Cmr3"/>
    <property type="match status" value="1"/>
</dbReference>
<comment type="caution">
    <text evidence="1">The sequence shown here is derived from an EMBL/GenBank/DDBJ whole genome shotgun (WGS) entry which is preliminary data.</text>
</comment>
<sequence length="343" mass="39055">MFQFLIKIRPLGLMYGSAGAFLSPENLVGRSGTKFPPDPATLSGLYFSTNKTQAFIDHQTLRNELHIAGPFWADIDDPEYFYVPVPKHKLVTQKDCKTWFLKQGKWHCDDSKDTDAPTYDWQTINAWDGEPESMKSNSEVAENPPWKFIPVLHPKTKPDERVVDEDGLFLENAVQFSDEHCLVYLATHAIPDGWYRFGGEGHIVEITHEAIVANSPILDLLNQPIERAFALITPAVWGSTRFSYRYPQHADFPKPVQMLIERPKPFRYRVGGRLGRGRYAVPAGSVYVFDQPLNRTWWEFESQWFPQEGMSLKHLGCGLCLPIAIDGIETLNELKTDELEGVA</sequence>
<dbReference type="RefSeq" id="WP_264327941.1">
    <property type="nucleotide sequence ID" value="NZ_JADEXQ010000154.1"/>
</dbReference>
<gene>
    <name evidence="1" type="ORF">IQ266_25665</name>
</gene>
<name>A0A928VV34_9CYAN</name>
<dbReference type="AlphaFoldDB" id="A0A928VV34"/>
<evidence type="ECO:0000313" key="1">
    <source>
        <dbReference type="EMBL" id="MBE9033130.1"/>
    </source>
</evidence>
<evidence type="ECO:0000313" key="2">
    <source>
        <dbReference type="Proteomes" id="UP000625316"/>
    </source>
</evidence>
<accession>A0A928VV34</accession>